<evidence type="ECO:0000256" key="4">
    <source>
        <dbReference type="ARBA" id="ARBA00022989"/>
    </source>
</evidence>
<dbReference type="NCBIfam" id="TIGR02209">
    <property type="entry name" value="ftsL_broad"/>
    <property type="match status" value="1"/>
</dbReference>
<dbReference type="AlphaFoldDB" id="D3T3E3"/>
<evidence type="ECO:0000256" key="3">
    <source>
        <dbReference type="ARBA" id="ARBA00022692"/>
    </source>
</evidence>
<comment type="similarity">
    <text evidence="7">Belongs to the FtsL family.</text>
</comment>
<dbReference type="RefSeq" id="WP_012995480.1">
    <property type="nucleotide sequence ID" value="NC_013921.1"/>
</dbReference>
<dbReference type="eggNOG" id="COG3116">
    <property type="taxonomic scope" value="Bacteria"/>
</dbReference>
<evidence type="ECO:0000256" key="7">
    <source>
        <dbReference type="HAMAP-Rule" id="MF_00910"/>
    </source>
</evidence>
<evidence type="ECO:0000256" key="6">
    <source>
        <dbReference type="ARBA" id="ARBA00023306"/>
    </source>
</evidence>
<organism evidence="9 10">
    <name type="scientific">Thermoanaerobacter italicus (strain DSM 9252 / Ab9)</name>
    <dbReference type="NCBI Taxonomy" id="580331"/>
    <lineage>
        <taxon>Bacteria</taxon>
        <taxon>Bacillati</taxon>
        <taxon>Bacillota</taxon>
        <taxon>Clostridia</taxon>
        <taxon>Thermoanaerobacterales</taxon>
        <taxon>Thermoanaerobacteraceae</taxon>
        <taxon>Thermoanaerobacter</taxon>
    </lineage>
</organism>
<feature type="transmembrane region" description="Helical" evidence="7">
    <location>
        <begin position="36"/>
        <end position="54"/>
    </location>
</feature>
<dbReference type="GO" id="GO:0005886">
    <property type="term" value="C:plasma membrane"/>
    <property type="evidence" value="ECO:0007669"/>
    <property type="project" value="UniProtKB-SubCell"/>
</dbReference>
<dbReference type="GO" id="GO:0043093">
    <property type="term" value="P:FtsZ-dependent cytokinesis"/>
    <property type="evidence" value="ECO:0007669"/>
    <property type="project" value="UniProtKB-UniRule"/>
</dbReference>
<evidence type="ECO:0000313" key="9">
    <source>
        <dbReference type="EMBL" id="ADD02745.1"/>
    </source>
</evidence>
<comment type="function">
    <text evidence="7">Essential cell division protein.</text>
</comment>
<dbReference type="Proteomes" id="UP000001552">
    <property type="component" value="Chromosome"/>
</dbReference>
<gene>
    <name evidence="7" type="primary">ftsL</name>
    <name evidence="9" type="ordered locus">Thit_1489</name>
</gene>
<evidence type="ECO:0000256" key="5">
    <source>
        <dbReference type="ARBA" id="ARBA00023136"/>
    </source>
</evidence>
<dbReference type="OrthoDB" id="1727248at2"/>
<dbReference type="KEGG" id="tit:Thit_1489"/>
<reference evidence="9" key="1">
    <citation type="submission" date="2010-02" db="EMBL/GenBank/DDBJ databases">
        <title>Complete sequence of Thermoanaerobacter italicus Ab9.</title>
        <authorList>
            <consortium name="US DOE Joint Genome Institute"/>
            <person name="Lucas S."/>
            <person name="Copeland A."/>
            <person name="Lapidus A."/>
            <person name="Cheng J.-F."/>
            <person name="Bruce D."/>
            <person name="Goodwin L."/>
            <person name="Pitluck S."/>
            <person name="Chertkov O."/>
            <person name="Detter J.C."/>
            <person name="Han C."/>
            <person name="Tapia R."/>
            <person name="Land M."/>
            <person name="Hauser L."/>
            <person name="Kyrpides N."/>
            <person name="Mikhailova N."/>
            <person name="Hemme C.L."/>
            <person name="Woyke T."/>
        </authorList>
    </citation>
    <scope>NUCLEOTIDE SEQUENCE [LARGE SCALE GENOMIC DNA]</scope>
    <source>
        <strain evidence="9">Ab9</strain>
    </source>
</reference>
<comment type="subcellular location">
    <subcellularLocation>
        <location evidence="7">Cell membrane</location>
        <topology evidence="7">Single-pass type II membrane protein</topology>
    </subcellularLocation>
    <text evidence="7">Localizes to the division septum where it forms a ring structure.</text>
</comment>
<evidence type="ECO:0000256" key="2">
    <source>
        <dbReference type="ARBA" id="ARBA00022618"/>
    </source>
</evidence>
<keyword evidence="5 7" id="KW-0472">Membrane</keyword>
<keyword evidence="4 7" id="KW-1133">Transmembrane helix</keyword>
<protein>
    <recommendedName>
        <fullName evidence="7 8">Cell division protein FtsL</fullName>
    </recommendedName>
</protein>
<evidence type="ECO:0000313" key="10">
    <source>
        <dbReference type="Proteomes" id="UP000001552"/>
    </source>
</evidence>
<dbReference type="HAMAP" id="MF_00910">
    <property type="entry name" value="FtsL"/>
    <property type="match status" value="1"/>
</dbReference>
<keyword evidence="1 7" id="KW-1003">Cell membrane</keyword>
<accession>D3T3E3</accession>
<keyword evidence="2 7" id="KW-0132">Cell division</keyword>
<dbReference type="GO" id="GO:0032153">
    <property type="term" value="C:cell division site"/>
    <property type="evidence" value="ECO:0007669"/>
    <property type="project" value="UniProtKB-UniRule"/>
</dbReference>
<dbReference type="Pfam" id="PF04977">
    <property type="entry name" value="DivIC"/>
    <property type="match status" value="1"/>
</dbReference>
<proteinExistence type="inferred from homology"/>
<sequence length="149" mass="17546">MIVAQREYNYEYPPYTSEEKEQKQVRKTKKKRKLKNLLLVVLVSSLSVLILYRYTIIYQKSIALDKMEKQIQYTENLNQQLKAQIASLTNPARIEEIAKEKLGMQMPEENQIVYISVGEKPKVAEEKKSEEKSQDKSNFFMRLLGVLNR</sequence>
<evidence type="ECO:0000256" key="1">
    <source>
        <dbReference type="ARBA" id="ARBA00022475"/>
    </source>
</evidence>
<keyword evidence="10" id="KW-1185">Reference proteome</keyword>
<keyword evidence="3 7" id="KW-0812">Transmembrane</keyword>
<dbReference type="HOGENOM" id="CLU_1767187_0_0_9"/>
<dbReference type="InterPro" id="IPR007060">
    <property type="entry name" value="FtsL/DivIC"/>
</dbReference>
<evidence type="ECO:0000256" key="8">
    <source>
        <dbReference type="NCBIfam" id="TIGR02209"/>
    </source>
</evidence>
<name>D3T3E3_THEIA</name>
<dbReference type="EMBL" id="CP001936">
    <property type="protein sequence ID" value="ADD02745.1"/>
    <property type="molecule type" value="Genomic_DNA"/>
</dbReference>
<dbReference type="InterPro" id="IPR011922">
    <property type="entry name" value="Cell_div_FtsL"/>
</dbReference>
<keyword evidence="6 7" id="KW-0131">Cell cycle</keyword>